<evidence type="ECO:0000256" key="5">
    <source>
        <dbReference type="ARBA" id="ARBA00023002"/>
    </source>
</evidence>
<dbReference type="NCBIfam" id="TIGR00507">
    <property type="entry name" value="aroE"/>
    <property type="match status" value="1"/>
</dbReference>
<evidence type="ECO:0000256" key="4">
    <source>
        <dbReference type="ARBA" id="ARBA00022857"/>
    </source>
</evidence>
<feature type="binding site" evidence="8">
    <location>
        <begin position="130"/>
        <end position="134"/>
    </location>
    <ligand>
        <name>NADP(+)</name>
        <dbReference type="ChEBI" id="CHEBI:58349"/>
    </ligand>
</feature>
<feature type="domain" description="Shikimate dehydrogenase substrate binding N-terminal" evidence="10">
    <location>
        <begin position="7"/>
        <end position="90"/>
    </location>
</feature>
<proteinExistence type="inferred from homology"/>
<dbReference type="InterPro" id="IPR036291">
    <property type="entry name" value="NAD(P)-bd_dom_sf"/>
</dbReference>
<dbReference type="Gene3D" id="3.40.50.720">
    <property type="entry name" value="NAD(P)-binding Rossmann-like Domain"/>
    <property type="match status" value="1"/>
</dbReference>
<dbReference type="EC" id="1.1.1.25" evidence="2 8"/>
<dbReference type="InterPro" id="IPR013708">
    <property type="entry name" value="Shikimate_DH-bd_N"/>
</dbReference>
<reference evidence="13" key="1">
    <citation type="journal article" date="2019" name="Int. J. Syst. Evol. Microbiol.">
        <title>The Global Catalogue of Microorganisms (GCM) 10K type strain sequencing project: providing services to taxonomists for standard genome sequencing and annotation.</title>
        <authorList>
            <consortium name="The Broad Institute Genomics Platform"/>
            <consortium name="The Broad Institute Genome Sequencing Center for Infectious Disease"/>
            <person name="Wu L."/>
            <person name="Ma J."/>
        </authorList>
    </citation>
    <scope>NUCLEOTIDE SEQUENCE [LARGE SCALE GENOMIC DNA]</scope>
    <source>
        <strain evidence="13">IBRC-M 10703</strain>
    </source>
</reference>
<evidence type="ECO:0000259" key="9">
    <source>
        <dbReference type="Pfam" id="PF01488"/>
    </source>
</evidence>
<dbReference type="Gene3D" id="3.40.50.10860">
    <property type="entry name" value="Leucine Dehydrogenase, chain A, domain 1"/>
    <property type="match status" value="1"/>
</dbReference>
<evidence type="ECO:0000259" key="10">
    <source>
        <dbReference type="Pfam" id="PF08501"/>
    </source>
</evidence>
<evidence type="ECO:0000313" key="13">
    <source>
        <dbReference type="Proteomes" id="UP001595772"/>
    </source>
</evidence>
<keyword evidence="6 8" id="KW-0057">Aromatic amino acid biosynthesis</keyword>
<dbReference type="HAMAP" id="MF_00222">
    <property type="entry name" value="Shikimate_DH_AroE"/>
    <property type="match status" value="1"/>
</dbReference>
<dbReference type="PANTHER" id="PTHR21089">
    <property type="entry name" value="SHIKIMATE DEHYDROGENASE"/>
    <property type="match status" value="1"/>
</dbReference>
<dbReference type="SUPFAM" id="SSF51735">
    <property type="entry name" value="NAD(P)-binding Rossmann-fold domains"/>
    <property type="match status" value="1"/>
</dbReference>
<dbReference type="GO" id="GO:0004764">
    <property type="term" value="F:shikimate 3-dehydrogenase (NADP+) activity"/>
    <property type="evidence" value="ECO:0007669"/>
    <property type="project" value="UniProtKB-EC"/>
</dbReference>
<feature type="binding site" evidence="8">
    <location>
        <position position="222"/>
    </location>
    <ligand>
        <name>NADP(+)</name>
        <dbReference type="ChEBI" id="CHEBI:58349"/>
    </ligand>
</feature>
<feature type="active site" description="Proton acceptor" evidence="8">
    <location>
        <position position="67"/>
    </location>
</feature>
<dbReference type="InterPro" id="IPR046346">
    <property type="entry name" value="Aminoacid_DH-like_N_sf"/>
</dbReference>
<feature type="binding site" evidence="8">
    <location>
        <begin position="15"/>
        <end position="17"/>
    </location>
    <ligand>
        <name>shikimate</name>
        <dbReference type="ChEBI" id="CHEBI:36208"/>
    </ligand>
</feature>
<evidence type="ECO:0000256" key="3">
    <source>
        <dbReference type="ARBA" id="ARBA00022605"/>
    </source>
</evidence>
<feature type="binding site" evidence="8">
    <location>
        <position position="79"/>
    </location>
    <ligand>
        <name>NADP(+)</name>
        <dbReference type="ChEBI" id="CHEBI:58349"/>
    </ligand>
</feature>
<evidence type="ECO:0000259" key="11">
    <source>
        <dbReference type="Pfam" id="PF18317"/>
    </source>
</evidence>
<evidence type="ECO:0000256" key="1">
    <source>
        <dbReference type="ARBA" id="ARBA00004871"/>
    </source>
</evidence>
<organism evidence="12 13">
    <name type="scientific">Oceanobacillus longus</name>
    <dbReference type="NCBI Taxonomy" id="930120"/>
    <lineage>
        <taxon>Bacteria</taxon>
        <taxon>Bacillati</taxon>
        <taxon>Bacillota</taxon>
        <taxon>Bacilli</taxon>
        <taxon>Bacillales</taxon>
        <taxon>Bacillaceae</taxon>
        <taxon>Oceanobacillus</taxon>
    </lineage>
</organism>
<dbReference type="RefSeq" id="WP_379495224.1">
    <property type="nucleotide sequence ID" value="NZ_JBHSAO010000001.1"/>
</dbReference>
<evidence type="ECO:0000313" key="12">
    <source>
        <dbReference type="EMBL" id="MFC4022725.1"/>
    </source>
</evidence>
<dbReference type="Pfam" id="PF08501">
    <property type="entry name" value="Shikimate_dh_N"/>
    <property type="match status" value="1"/>
</dbReference>
<comment type="similarity">
    <text evidence="8">Belongs to the shikimate dehydrogenase family.</text>
</comment>
<comment type="caution">
    <text evidence="8">Lacks conserved residue(s) required for the propagation of feature annotation.</text>
</comment>
<feature type="binding site" evidence="8">
    <location>
        <position position="103"/>
    </location>
    <ligand>
        <name>shikimate</name>
        <dbReference type="ChEBI" id="CHEBI:36208"/>
    </ligand>
</feature>
<keyword evidence="5 8" id="KW-0560">Oxidoreductase</keyword>
<dbReference type="Pfam" id="PF01488">
    <property type="entry name" value="Shikimate_DH"/>
    <property type="match status" value="1"/>
</dbReference>
<keyword evidence="4 8" id="KW-0521">NADP</keyword>
<comment type="subunit">
    <text evidence="8">Homodimer.</text>
</comment>
<gene>
    <name evidence="8 12" type="primary">aroE</name>
    <name evidence="12" type="ORF">ACFOUV_02700</name>
</gene>
<feature type="binding site" evidence="8">
    <location>
        <position position="63"/>
    </location>
    <ligand>
        <name>shikimate</name>
        <dbReference type="ChEBI" id="CHEBI:36208"/>
    </ligand>
</feature>
<evidence type="ECO:0000256" key="6">
    <source>
        <dbReference type="ARBA" id="ARBA00023141"/>
    </source>
</evidence>
<dbReference type="EMBL" id="JBHSAO010000001">
    <property type="protein sequence ID" value="MFC4022725.1"/>
    <property type="molecule type" value="Genomic_DNA"/>
</dbReference>
<dbReference type="SUPFAM" id="SSF53223">
    <property type="entry name" value="Aminoacid dehydrogenase-like, N-terminal domain"/>
    <property type="match status" value="1"/>
</dbReference>
<keyword evidence="3 8" id="KW-0028">Amino-acid biosynthesis</keyword>
<sequence>MGFHFKLIGYPITHSLSPWIHEQFLERSNLQGTYKIDEFKPEDSFEENIKRLKNEQIDGFNVTVPYKQAIIPFLDILDDTARKMGAVNTVAYKNGKWIGYNTDGVGYVRSLESKYPNLFNNKENRVLVIGAGGAARAIYYALDQYEFSNIDIANRTKATAEGIIEMAHSPRRTEILSLEEAEKNAGSYELIIQTTSVGMKPNQEQAIISSNNIKLNTIVSDIVYQPVLTKFLRDSAKKGAMIHQGHTMLLYQGQYAFEIWTNKKINIGDMDTKLKDILEGR</sequence>
<comment type="function">
    <text evidence="8">Involved in the biosynthesis of the chorismate, which leads to the biosynthesis of aromatic amino acids. Catalyzes the reversible NADPH linked reduction of 3-dehydroshikimate (DHSA) to yield shikimate (SA).</text>
</comment>
<comment type="catalytic activity">
    <reaction evidence="7 8">
        <text>shikimate + NADP(+) = 3-dehydroshikimate + NADPH + H(+)</text>
        <dbReference type="Rhea" id="RHEA:17737"/>
        <dbReference type="ChEBI" id="CHEBI:15378"/>
        <dbReference type="ChEBI" id="CHEBI:16630"/>
        <dbReference type="ChEBI" id="CHEBI:36208"/>
        <dbReference type="ChEBI" id="CHEBI:57783"/>
        <dbReference type="ChEBI" id="CHEBI:58349"/>
        <dbReference type="EC" id="1.1.1.25"/>
    </reaction>
</comment>
<evidence type="ECO:0000256" key="8">
    <source>
        <dbReference type="HAMAP-Rule" id="MF_00222"/>
    </source>
</evidence>
<feature type="binding site" evidence="8">
    <location>
        <position position="252"/>
    </location>
    <ligand>
        <name>shikimate</name>
        <dbReference type="ChEBI" id="CHEBI:36208"/>
    </ligand>
</feature>
<dbReference type="InterPro" id="IPR022893">
    <property type="entry name" value="Shikimate_DH_fam"/>
</dbReference>
<evidence type="ECO:0000256" key="7">
    <source>
        <dbReference type="ARBA" id="ARBA00049442"/>
    </source>
</evidence>
<feature type="domain" description="Quinate/shikimate 5-dehydrogenase/glutamyl-tRNA reductase" evidence="9">
    <location>
        <begin position="120"/>
        <end position="196"/>
    </location>
</feature>
<comment type="pathway">
    <text evidence="1 8">Metabolic intermediate biosynthesis; chorismate biosynthesis; chorismate from D-erythrose 4-phosphate and phosphoenolpyruvate: step 4/7.</text>
</comment>
<feature type="binding site" evidence="8">
    <location>
        <position position="245"/>
    </location>
    <ligand>
        <name>NADP(+)</name>
        <dbReference type="ChEBI" id="CHEBI:58349"/>
    </ligand>
</feature>
<dbReference type="PANTHER" id="PTHR21089:SF1">
    <property type="entry name" value="BIFUNCTIONAL 3-DEHYDROQUINATE DEHYDRATASE_SHIKIMATE DEHYDROGENASE, CHLOROPLASTIC"/>
    <property type="match status" value="1"/>
</dbReference>
<evidence type="ECO:0000256" key="2">
    <source>
        <dbReference type="ARBA" id="ARBA00012962"/>
    </source>
</evidence>
<protein>
    <recommendedName>
        <fullName evidence="2 8">Shikimate dehydrogenase (NADP(+))</fullName>
        <shortName evidence="8">SDH</shortName>
        <ecNumber evidence="2 8">1.1.1.25</ecNumber>
    </recommendedName>
</protein>
<comment type="caution">
    <text evidence="12">The sequence shown here is derived from an EMBL/GenBank/DDBJ whole genome shotgun (WGS) entry which is preliminary data.</text>
</comment>
<name>A0ABV8GSL5_9BACI</name>
<dbReference type="CDD" id="cd01065">
    <property type="entry name" value="NAD_bind_Shikimate_DH"/>
    <property type="match status" value="1"/>
</dbReference>
<dbReference type="Proteomes" id="UP001595772">
    <property type="component" value="Unassembled WGS sequence"/>
</dbReference>
<keyword evidence="13" id="KW-1185">Reference proteome</keyword>
<dbReference type="InterPro" id="IPR006151">
    <property type="entry name" value="Shikm_DH/Glu-tRNA_Rdtase"/>
</dbReference>
<dbReference type="Pfam" id="PF18317">
    <property type="entry name" value="SDH_C"/>
    <property type="match status" value="1"/>
</dbReference>
<dbReference type="InterPro" id="IPR011342">
    <property type="entry name" value="Shikimate_DH"/>
</dbReference>
<dbReference type="InterPro" id="IPR041121">
    <property type="entry name" value="SDH_C"/>
</dbReference>
<feature type="binding site" evidence="8">
    <location>
        <position position="224"/>
    </location>
    <ligand>
        <name>shikimate</name>
        <dbReference type="ChEBI" id="CHEBI:36208"/>
    </ligand>
</feature>
<feature type="binding site" evidence="8">
    <location>
        <position position="88"/>
    </location>
    <ligand>
        <name>shikimate</name>
        <dbReference type="ChEBI" id="CHEBI:36208"/>
    </ligand>
</feature>
<feature type="domain" description="SDH C-terminal" evidence="11">
    <location>
        <begin position="245"/>
        <end position="270"/>
    </location>
</feature>
<accession>A0ABV8GSL5</accession>